<dbReference type="PANTHER" id="PTHR43382">
    <property type="entry name" value="PROLYL-TRNA SYNTHETASE"/>
    <property type="match status" value="1"/>
</dbReference>
<dbReference type="Pfam" id="PF09180">
    <property type="entry name" value="ProRS-C_1"/>
    <property type="match status" value="1"/>
</dbReference>
<proteinExistence type="inferred from homology"/>
<evidence type="ECO:0000256" key="2">
    <source>
        <dbReference type="ARBA" id="ARBA00022741"/>
    </source>
</evidence>
<feature type="domain" description="Aminoacyl-transfer RNA synthetases class-II family profile" evidence="8">
    <location>
        <begin position="58"/>
        <end position="284"/>
    </location>
</feature>
<dbReference type="SUPFAM" id="SSF55681">
    <property type="entry name" value="Class II aaRS and biotin synthetases"/>
    <property type="match status" value="1"/>
</dbReference>
<comment type="caution">
    <text evidence="9">The sequence shown here is derived from an EMBL/GenBank/DDBJ whole genome shotgun (WGS) entry which is preliminary data.</text>
</comment>
<keyword evidence="7" id="KW-0963">Cytoplasm</keyword>
<dbReference type="PRINTS" id="PR01046">
    <property type="entry name" value="TRNASYNTHPRO"/>
</dbReference>
<dbReference type="PANTHER" id="PTHR43382:SF2">
    <property type="entry name" value="BIFUNCTIONAL GLUTAMATE_PROLINE--TRNA LIGASE"/>
    <property type="match status" value="1"/>
</dbReference>
<keyword evidence="5 7" id="KW-0030">Aminoacyl-tRNA synthetase</keyword>
<evidence type="ECO:0000313" key="10">
    <source>
        <dbReference type="Proteomes" id="UP000526302"/>
    </source>
</evidence>
<dbReference type="GO" id="GO:0004827">
    <property type="term" value="F:proline-tRNA ligase activity"/>
    <property type="evidence" value="ECO:0007669"/>
    <property type="project" value="UniProtKB-UniRule"/>
</dbReference>
<dbReference type="AlphaFoldDB" id="A0A7K4BZW4"/>
<dbReference type="EC" id="6.1.1.15" evidence="7"/>
<dbReference type="Gene3D" id="3.30.110.30">
    <property type="entry name" value="C-terminal domain of ProRS"/>
    <property type="match status" value="1"/>
</dbReference>
<reference evidence="9 10" key="1">
    <citation type="journal article" date="2020" name="Biotechnol. Biofuels">
        <title>New insights from the biogas microbiome by comprehensive genome-resolved metagenomics of nearly 1600 species originating from multiple anaerobic digesters.</title>
        <authorList>
            <person name="Campanaro S."/>
            <person name="Treu L."/>
            <person name="Rodriguez-R L.M."/>
            <person name="Kovalovszki A."/>
            <person name="Ziels R.M."/>
            <person name="Maus I."/>
            <person name="Zhu X."/>
            <person name="Kougias P.G."/>
            <person name="Basile A."/>
            <person name="Luo G."/>
            <person name="Schluter A."/>
            <person name="Konstantinidis K.T."/>
            <person name="Angelidaki I."/>
        </authorList>
    </citation>
    <scope>NUCLEOTIDE SEQUENCE [LARGE SCALE GENOMIC DNA]</scope>
    <source>
        <strain evidence="9">AS22ysBPME_79</strain>
    </source>
</reference>
<dbReference type="InterPro" id="IPR002314">
    <property type="entry name" value="aa-tRNA-synt_IIb"/>
</dbReference>
<gene>
    <name evidence="7" type="primary">proS</name>
    <name evidence="9" type="ORF">GX950_03345</name>
</gene>
<keyword evidence="3 7" id="KW-0067">ATP-binding</keyword>
<accession>A0A7K4BZW4</accession>
<evidence type="ECO:0000259" key="8">
    <source>
        <dbReference type="PROSITE" id="PS50862"/>
    </source>
</evidence>
<dbReference type="InterPro" id="IPR006195">
    <property type="entry name" value="aa-tRNA-synth_II"/>
</dbReference>
<comment type="catalytic activity">
    <reaction evidence="6 7">
        <text>tRNA(Pro) + L-proline + ATP = L-prolyl-tRNA(Pro) + AMP + diphosphate</text>
        <dbReference type="Rhea" id="RHEA:14305"/>
        <dbReference type="Rhea" id="RHEA-COMP:9700"/>
        <dbReference type="Rhea" id="RHEA-COMP:9702"/>
        <dbReference type="ChEBI" id="CHEBI:30616"/>
        <dbReference type="ChEBI" id="CHEBI:33019"/>
        <dbReference type="ChEBI" id="CHEBI:60039"/>
        <dbReference type="ChEBI" id="CHEBI:78442"/>
        <dbReference type="ChEBI" id="CHEBI:78532"/>
        <dbReference type="ChEBI" id="CHEBI:456215"/>
        <dbReference type="EC" id="6.1.1.15"/>
    </reaction>
</comment>
<dbReference type="InterPro" id="IPR004154">
    <property type="entry name" value="Anticodon-bd"/>
</dbReference>
<comment type="subunit">
    <text evidence="7">Homodimer.</text>
</comment>
<evidence type="ECO:0000256" key="1">
    <source>
        <dbReference type="ARBA" id="ARBA00022598"/>
    </source>
</evidence>
<dbReference type="PROSITE" id="PS50862">
    <property type="entry name" value="AA_TRNA_LIGASE_II"/>
    <property type="match status" value="1"/>
</dbReference>
<dbReference type="Proteomes" id="UP000526302">
    <property type="component" value="Unassembled WGS sequence"/>
</dbReference>
<organism evidence="9 10">
    <name type="scientific">Candidatus Iainarchaeum sp</name>
    <dbReference type="NCBI Taxonomy" id="3101447"/>
    <lineage>
        <taxon>Archaea</taxon>
        <taxon>Candidatus Iainarchaeota</taxon>
        <taxon>Candidatus Iainarchaeia</taxon>
        <taxon>Candidatus Iainarchaeales</taxon>
        <taxon>Candidatus Iainarchaeaceae</taxon>
        <taxon>Candidatus Iainarchaeum</taxon>
    </lineage>
</organism>
<dbReference type="HAMAP" id="MF_01571">
    <property type="entry name" value="Pro_tRNA_synth_type3"/>
    <property type="match status" value="1"/>
</dbReference>
<dbReference type="Gene3D" id="3.40.50.800">
    <property type="entry name" value="Anticodon-binding domain"/>
    <property type="match status" value="1"/>
</dbReference>
<dbReference type="Gene3D" id="3.30.930.10">
    <property type="entry name" value="Bira Bifunctional Protein, Domain 2"/>
    <property type="match status" value="1"/>
</dbReference>
<comment type="similarity">
    <text evidence="7">Belongs to the class-II aminoacyl-tRNA synthetase family. ProS type 3 subfamily.</text>
</comment>
<dbReference type="EMBL" id="JAAZKV010000025">
    <property type="protein sequence ID" value="NMA44816.1"/>
    <property type="molecule type" value="Genomic_DNA"/>
</dbReference>
<dbReference type="InterPro" id="IPR004499">
    <property type="entry name" value="Pro-tRNA-ligase_IIa_arc-type"/>
</dbReference>
<dbReference type="GO" id="GO:0017101">
    <property type="term" value="C:aminoacyl-tRNA synthetase multienzyme complex"/>
    <property type="evidence" value="ECO:0007669"/>
    <property type="project" value="TreeGrafter"/>
</dbReference>
<dbReference type="InterPro" id="IPR002316">
    <property type="entry name" value="Pro-tRNA-ligase_IIa"/>
</dbReference>
<dbReference type="SUPFAM" id="SSF64586">
    <property type="entry name" value="C-terminal domain of ProRS"/>
    <property type="match status" value="1"/>
</dbReference>
<dbReference type="Pfam" id="PF03129">
    <property type="entry name" value="HGTP_anticodon"/>
    <property type="match status" value="1"/>
</dbReference>
<protein>
    <recommendedName>
        <fullName evidence="7">Proline--tRNA ligase</fullName>
        <ecNumber evidence="7">6.1.1.15</ecNumber>
    </recommendedName>
    <alternativeName>
        <fullName evidence="7">Prolyl-tRNA synthetase</fullName>
        <shortName evidence="7">ProRS</shortName>
    </alternativeName>
</protein>
<dbReference type="InterPro" id="IPR045864">
    <property type="entry name" value="aa-tRNA-synth_II/BPL/LPL"/>
</dbReference>
<evidence type="ECO:0000313" key="9">
    <source>
        <dbReference type="EMBL" id="NMA44816.1"/>
    </source>
</evidence>
<comment type="domain">
    <text evidence="7">Consists of three domains: the N-terminal catalytic domain, the anticodon-binding domain and the C-terminal extension.</text>
</comment>
<evidence type="ECO:0000256" key="4">
    <source>
        <dbReference type="ARBA" id="ARBA00022917"/>
    </source>
</evidence>
<evidence type="ECO:0000256" key="7">
    <source>
        <dbReference type="HAMAP-Rule" id="MF_01571"/>
    </source>
</evidence>
<dbReference type="GO" id="GO:0006433">
    <property type="term" value="P:prolyl-tRNA aminoacylation"/>
    <property type="evidence" value="ECO:0007669"/>
    <property type="project" value="UniProtKB-UniRule"/>
</dbReference>
<dbReference type="GO" id="GO:0005737">
    <property type="term" value="C:cytoplasm"/>
    <property type="evidence" value="ECO:0007669"/>
    <property type="project" value="UniProtKB-SubCell"/>
</dbReference>
<keyword evidence="1 7" id="KW-0436">Ligase</keyword>
<keyword evidence="2 7" id="KW-0547">Nucleotide-binding</keyword>
<comment type="function">
    <text evidence="7">Catalyzes the attachment of proline to tRNA(Pro) in a two-step reaction: proline is first activated by ATP to form Pro-AMP and then transferred to the acceptor end of tRNA(Pro).</text>
</comment>
<dbReference type="InterPro" id="IPR036621">
    <property type="entry name" value="Anticodon-bd_dom_sf"/>
</dbReference>
<dbReference type="SUPFAM" id="SSF52954">
    <property type="entry name" value="Class II aaRS ABD-related"/>
    <property type="match status" value="1"/>
</dbReference>
<name>A0A7K4BZW4_9ARCH</name>
<evidence type="ECO:0000256" key="6">
    <source>
        <dbReference type="ARBA" id="ARBA00047671"/>
    </source>
</evidence>
<dbReference type="NCBIfam" id="TIGR00408">
    <property type="entry name" value="proS_fam_I"/>
    <property type="match status" value="1"/>
</dbReference>
<dbReference type="Pfam" id="PF00587">
    <property type="entry name" value="tRNA-synt_2b"/>
    <property type="match status" value="1"/>
</dbReference>
<evidence type="ECO:0000256" key="5">
    <source>
        <dbReference type="ARBA" id="ARBA00023146"/>
    </source>
</evidence>
<dbReference type="GO" id="GO:0005524">
    <property type="term" value="F:ATP binding"/>
    <property type="evidence" value="ECO:0007669"/>
    <property type="project" value="UniProtKB-UniRule"/>
</dbReference>
<sequence>MNGEKLPSYDTNPGEWYTEIIQKAELADIRYGVKGALVFQPWSVECMEKMYDYFEADLKKRGHKNYWYPALIPESYFQKEAEHIKGFTPEVFWVERGGEEKLEERLALRPTSETAFYTMFAQWIRSYKDLPFRTYQRANVYRYETKATRPFLRSREFYWIETHCAFRTKEEAYQNVLEDMETTKRVVYGIFGIPTIVFERPAWDKFAGAGRTFGADAITPQGRVVQQPSTHMINQHFPKVFGVKYTDSDEKEKTPYTTCYGPAISRIMASVILTHGDNKGLKFPFEIAPKQIVIIPILAEKEPKVIDKAKELLETLEEKGYRIELDTTDKRPGEKFYFWEMKGVPLRIEIGPKDLKTKKFTMYRRDTEEKTTINENEIIENIEKQGKELSENLKKKAMKTFNGLIKDAKSIDEIKKIVGTGIARTNFCSVEKDGVNCAETIEKETGGKIRGTRIDIEDKLIDEGKCVVCGKKANHVVYIAKDY</sequence>
<dbReference type="InterPro" id="IPR016061">
    <property type="entry name" value="Pro-tRNA_ligase_II_C"/>
</dbReference>
<dbReference type="SMART" id="SM00946">
    <property type="entry name" value="ProRS-C_1"/>
    <property type="match status" value="1"/>
</dbReference>
<comment type="subcellular location">
    <subcellularLocation>
        <location evidence="7">Cytoplasm</location>
    </subcellularLocation>
</comment>
<evidence type="ECO:0000256" key="3">
    <source>
        <dbReference type="ARBA" id="ARBA00022840"/>
    </source>
</evidence>
<dbReference type="InterPro" id="IPR017449">
    <property type="entry name" value="Pro-tRNA_synth_II"/>
</dbReference>
<keyword evidence="4 7" id="KW-0648">Protein biosynthesis</keyword>